<dbReference type="PROSITE" id="PS50109">
    <property type="entry name" value="HIS_KIN"/>
    <property type="match status" value="1"/>
</dbReference>
<dbReference type="RefSeq" id="WP_109333228.1">
    <property type="nucleotide sequence ID" value="NZ_CP029357.1"/>
</dbReference>
<evidence type="ECO:0000259" key="9">
    <source>
        <dbReference type="PROSITE" id="PS50109"/>
    </source>
</evidence>
<dbReference type="PROSITE" id="PS50110">
    <property type="entry name" value="RESPONSE_REGULATORY"/>
    <property type="match status" value="1"/>
</dbReference>
<dbReference type="Pfam" id="PF00072">
    <property type="entry name" value="Response_reg"/>
    <property type="match status" value="1"/>
</dbReference>
<comment type="catalytic activity">
    <reaction evidence="1">
        <text>ATP + protein L-histidine = ADP + protein N-phospho-L-histidine.</text>
        <dbReference type="EC" id="2.7.13.3"/>
    </reaction>
</comment>
<protein>
    <recommendedName>
        <fullName evidence="2">histidine kinase</fullName>
        <ecNumber evidence="2">2.7.13.3</ecNumber>
    </recommendedName>
</protein>
<evidence type="ECO:0000256" key="1">
    <source>
        <dbReference type="ARBA" id="ARBA00000085"/>
    </source>
</evidence>
<dbReference type="SUPFAM" id="SSF55785">
    <property type="entry name" value="PYP-like sensor domain (PAS domain)"/>
    <property type="match status" value="1"/>
</dbReference>
<proteinExistence type="predicted"/>
<dbReference type="InterPro" id="IPR005467">
    <property type="entry name" value="His_kinase_dom"/>
</dbReference>
<evidence type="ECO:0000259" key="10">
    <source>
        <dbReference type="PROSITE" id="PS50110"/>
    </source>
</evidence>
<keyword evidence="3 6" id="KW-0597">Phosphoprotein</keyword>
<dbReference type="SMART" id="SM00388">
    <property type="entry name" value="HisKA"/>
    <property type="match status" value="1"/>
</dbReference>
<organism evidence="11 12">
    <name type="scientific">Azospirillum thermophilum</name>
    <dbReference type="NCBI Taxonomy" id="2202148"/>
    <lineage>
        <taxon>Bacteria</taxon>
        <taxon>Pseudomonadati</taxon>
        <taxon>Pseudomonadota</taxon>
        <taxon>Alphaproteobacteria</taxon>
        <taxon>Rhodospirillales</taxon>
        <taxon>Azospirillaceae</taxon>
        <taxon>Azospirillum</taxon>
    </lineage>
</organism>
<dbReference type="SUPFAM" id="SSF52172">
    <property type="entry name" value="CheY-like"/>
    <property type="match status" value="1"/>
</dbReference>
<keyword evidence="7" id="KW-0175">Coiled coil</keyword>
<feature type="coiled-coil region" evidence="7">
    <location>
        <begin position="227"/>
        <end position="273"/>
    </location>
</feature>
<dbReference type="InterPro" id="IPR004358">
    <property type="entry name" value="Sig_transdc_His_kin-like_C"/>
</dbReference>
<dbReference type="FunFam" id="3.30.565.10:FF:000049">
    <property type="entry name" value="Two-component sensor histidine kinase"/>
    <property type="match status" value="1"/>
</dbReference>
<dbReference type="InterPro" id="IPR001789">
    <property type="entry name" value="Sig_transdc_resp-reg_receiver"/>
</dbReference>
<dbReference type="SMART" id="SM00448">
    <property type="entry name" value="REC"/>
    <property type="match status" value="1"/>
</dbReference>
<dbReference type="NCBIfam" id="NF041832">
    <property type="entry name" value="near_NosP_CTERM"/>
    <property type="match status" value="1"/>
</dbReference>
<accession>A0A2S2CYX4</accession>
<evidence type="ECO:0000313" key="12">
    <source>
        <dbReference type="Proteomes" id="UP000245629"/>
    </source>
</evidence>
<dbReference type="OrthoDB" id="9764438at2"/>
<keyword evidence="11" id="KW-0614">Plasmid</keyword>
<feature type="region of interest" description="Disordered" evidence="8">
    <location>
        <begin position="1"/>
        <end position="26"/>
    </location>
</feature>
<dbReference type="PANTHER" id="PTHR43047">
    <property type="entry name" value="TWO-COMPONENT HISTIDINE PROTEIN KINASE"/>
    <property type="match status" value="1"/>
</dbReference>
<dbReference type="InterPro" id="IPR036097">
    <property type="entry name" value="HisK_dim/P_sf"/>
</dbReference>
<keyword evidence="5 11" id="KW-0418">Kinase</keyword>
<evidence type="ECO:0000313" key="11">
    <source>
        <dbReference type="EMBL" id="AWK89686.1"/>
    </source>
</evidence>
<dbReference type="Proteomes" id="UP000245629">
    <property type="component" value="Plasmid unnamed2"/>
</dbReference>
<dbReference type="AlphaFoldDB" id="A0A2S2CYX4"/>
<dbReference type="Gene3D" id="3.40.50.2300">
    <property type="match status" value="1"/>
</dbReference>
<dbReference type="SUPFAM" id="SSF47384">
    <property type="entry name" value="Homodimeric domain of signal transducing histidine kinase"/>
    <property type="match status" value="1"/>
</dbReference>
<dbReference type="EMBL" id="CP029357">
    <property type="protein sequence ID" value="AWK89686.1"/>
    <property type="molecule type" value="Genomic_DNA"/>
</dbReference>
<dbReference type="InterPro" id="IPR011006">
    <property type="entry name" value="CheY-like_superfamily"/>
</dbReference>
<dbReference type="Pfam" id="PF12860">
    <property type="entry name" value="PAS_7"/>
    <property type="match status" value="1"/>
</dbReference>
<dbReference type="SUPFAM" id="SSF55874">
    <property type="entry name" value="ATPase domain of HSP90 chaperone/DNA topoisomerase II/histidine kinase"/>
    <property type="match status" value="1"/>
</dbReference>
<name>A0A2S2CYX4_9PROT</name>
<dbReference type="PANTHER" id="PTHR43047:SF9">
    <property type="entry name" value="HISTIDINE KINASE"/>
    <property type="match status" value="1"/>
</dbReference>
<keyword evidence="12" id="KW-1185">Reference proteome</keyword>
<dbReference type="InterPro" id="IPR035965">
    <property type="entry name" value="PAS-like_dom_sf"/>
</dbReference>
<dbReference type="Gene3D" id="3.30.565.10">
    <property type="entry name" value="Histidine kinase-like ATPase, C-terminal domain"/>
    <property type="match status" value="1"/>
</dbReference>
<feature type="domain" description="Response regulatory" evidence="10">
    <location>
        <begin position="516"/>
        <end position="633"/>
    </location>
</feature>
<gene>
    <name evidence="11" type="ORF">DEW08_27255</name>
</gene>
<dbReference type="InterPro" id="IPR003594">
    <property type="entry name" value="HATPase_dom"/>
</dbReference>
<sequence length="634" mass="68987">MRELSAPVRPDPVPGDPGRPPSAADRVAELERENAKLRRINKVLMDRVERSMDFQGGAFSLFQTAIVLEHKVRERTLELERALHKLEDSNRDLARAKELAETMRTRLFEAIESVSEGFALFDADDRLVLCNRKYLSYWPAVSDRIQAGIRFSELAAMVARAAAMTEPPPELWLRERLEHRHDMNGPFLNQLADGRWIQVNERRTRDGGVVGVYTDITDIKEAEARRRASEQAEKSALMLLNDQLQEEVRDRVAAEAALRLAKAEAEQANLSKTRFLAAASHDLLQPLNAARLFVSALADLEQPAQNAELVHNIDIALASVEDLLAALLDISKLDAGAVTPEVADFPLRSVLAPLATEYAAVAAERGITLSVVGSGAVVRSDMRLLRRIVQNFLSNALRYVQGGRVVVGCRRSGANVRIEVWDNGPGIPPDKIAEIFQEFRRLDTPGTKGRDRGMGLGLAIVDRVARVLGHPITVHSEVGRGSVFAVTVPRGIERRVMRPAATAAARQLGNRLAGTSVLVLDNEPAVVAGMEALLRGWACDVVSAGSGEEALALLSGMPQPPDLLIADYHLDDGALGVNEVARLRAACGRILPAVIITANRTAELAEEAKAAGCLILNKPVKPAQLRAVMSGLVG</sequence>
<dbReference type="InterPro" id="IPR003661">
    <property type="entry name" value="HisK_dim/P_dom"/>
</dbReference>
<dbReference type="Gene3D" id="3.30.450.20">
    <property type="entry name" value="PAS domain"/>
    <property type="match status" value="1"/>
</dbReference>
<dbReference type="GO" id="GO:0009927">
    <property type="term" value="F:histidine phosphotransfer kinase activity"/>
    <property type="evidence" value="ECO:0007669"/>
    <property type="project" value="TreeGrafter"/>
</dbReference>
<evidence type="ECO:0000256" key="4">
    <source>
        <dbReference type="ARBA" id="ARBA00022679"/>
    </source>
</evidence>
<dbReference type="EC" id="2.7.13.3" evidence="2"/>
<evidence type="ECO:0000256" key="7">
    <source>
        <dbReference type="SAM" id="Coils"/>
    </source>
</evidence>
<evidence type="ECO:0000256" key="2">
    <source>
        <dbReference type="ARBA" id="ARBA00012438"/>
    </source>
</evidence>
<dbReference type="KEGG" id="azz:DEW08_27255"/>
<dbReference type="Gene3D" id="1.10.287.130">
    <property type="match status" value="1"/>
</dbReference>
<feature type="modified residue" description="4-aspartylphosphate" evidence="6">
    <location>
        <position position="567"/>
    </location>
</feature>
<keyword evidence="4" id="KW-0808">Transferase</keyword>
<geneLocation type="plasmid" evidence="11 12">
    <name>unnamed2</name>
</geneLocation>
<dbReference type="SMART" id="SM00387">
    <property type="entry name" value="HATPase_c"/>
    <property type="match status" value="1"/>
</dbReference>
<dbReference type="GO" id="GO:0005886">
    <property type="term" value="C:plasma membrane"/>
    <property type="evidence" value="ECO:0007669"/>
    <property type="project" value="TreeGrafter"/>
</dbReference>
<feature type="coiled-coil region" evidence="7">
    <location>
        <begin position="76"/>
        <end position="106"/>
    </location>
</feature>
<evidence type="ECO:0000256" key="6">
    <source>
        <dbReference type="PROSITE-ProRule" id="PRU00169"/>
    </source>
</evidence>
<dbReference type="CDD" id="cd00075">
    <property type="entry name" value="HATPase"/>
    <property type="match status" value="1"/>
</dbReference>
<dbReference type="PRINTS" id="PR00344">
    <property type="entry name" value="BCTRLSENSOR"/>
</dbReference>
<evidence type="ECO:0000256" key="5">
    <source>
        <dbReference type="ARBA" id="ARBA00022777"/>
    </source>
</evidence>
<feature type="compositionally biased region" description="Pro residues" evidence="8">
    <location>
        <begin position="9"/>
        <end position="20"/>
    </location>
</feature>
<reference evidence="12" key="1">
    <citation type="submission" date="2018-05" db="EMBL/GenBank/DDBJ databases">
        <title>Azospirillum thermophila sp. nov., a novel isolated from hot spring.</title>
        <authorList>
            <person name="Zhao Z."/>
        </authorList>
    </citation>
    <scope>NUCLEOTIDE SEQUENCE [LARGE SCALE GENOMIC DNA]</scope>
    <source>
        <strain evidence="12">CFH 70021</strain>
        <plasmid evidence="12">unnamed2</plasmid>
    </source>
</reference>
<dbReference type="CDD" id="cd00156">
    <property type="entry name" value="REC"/>
    <property type="match status" value="1"/>
</dbReference>
<evidence type="ECO:0000256" key="8">
    <source>
        <dbReference type="SAM" id="MobiDB-lite"/>
    </source>
</evidence>
<evidence type="ECO:0000256" key="3">
    <source>
        <dbReference type="ARBA" id="ARBA00022553"/>
    </source>
</evidence>
<dbReference type="InterPro" id="IPR036890">
    <property type="entry name" value="HATPase_C_sf"/>
</dbReference>
<dbReference type="Pfam" id="PF00512">
    <property type="entry name" value="HisKA"/>
    <property type="match status" value="1"/>
</dbReference>
<dbReference type="GO" id="GO:0000155">
    <property type="term" value="F:phosphorelay sensor kinase activity"/>
    <property type="evidence" value="ECO:0007669"/>
    <property type="project" value="InterPro"/>
</dbReference>
<dbReference type="Pfam" id="PF02518">
    <property type="entry name" value="HATPase_c"/>
    <property type="match status" value="1"/>
</dbReference>
<dbReference type="CDD" id="cd00082">
    <property type="entry name" value="HisKA"/>
    <property type="match status" value="1"/>
</dbReference>
<feature type="domain" description="Histidine kinase" evidence="9">
    <location>
        <begin position="278"/>
        <end position="492"/>
    </location>
</feature>